<feature type="coiled-coil region" evidence="1">
    <location>
        <begin position="207"/>
        <end position="234"/>
    </location>
</feature>
<dbReference type="RefSeq" id="XP_066936729.1">
    <property type="nucleotide sequence ID" value="XM_067080628.1"/>
</dbReference>
<dbReference type="GeneID" id="136824639"/>
<organism evidence="3 4">
    <name type="scientific">Clytia hemisphaerica</name>
    <dbReference type="NCBI Taxonomy" id="252671"/>
    <lineage>
        <taxon>Eukaryota</taxon>
        <taxon>Metazoa</taxon>
        <taxon>Cnidaria</taxon>
        <taxon>Hydrozoa</taxon>
        <taxon>Hydroidolina</taxon>
        <taxon>Leptothecata</taxon>
        <taxon>Obeliida</taxon>
        <taxon>Clytiidae</taxon>
        <taxon>Clytia</taxon>
    </lineage>
</organism>
<feature type="compositionally biased region" description="Polar residues" evidence="2">
    <location>
        <begin position="479"/>
        <end position="500"/>
    </location>
</feature>
<feature type="region of interest" description="Disordered" evidence="2">
    <location>
        <begin position="1"/>
        <end position="63"/>
    </location>
</feature>
<feature type="coiled-coil region" evidence="1">
    <location>
        <begin position="293"/>
        <end position="364"/>
    </location>
</feature>
<evidence type="ECO:0000256" key="1">
    <source>
        <dbReference type="SAM" id="Coils"/>
    </source>
</evidence>
<proteinExistence type="predicted"/>
<keyword evidence="1" id="KW-0175">Coiled coil</keyword>
<evidence type="ECO:0000313" key="4">
    <source>
        <dbReference type="Proteomes" id="UP000594262"/>
    </source>
</evidence>
<feature type="coiled-coil region" evidence="1">
    <location>
        <begin position="395"/>
        <end position="429"/>
    </location>
</feature>
<dbReference type="Pfam" id="PF00612">
    <property type="entry name" value="IQ"/>
    <property type="match status" value="1"/>
</dbReference>
<accession>A0A7M5WT97</accession>
<feature type="compositionally biased region" description="Low complexity" evidence="2">
    <location>
        <begin position="783"/>
        <end position="797"/>
    </location>
</feature>
<feature type="compositionally biased region" description="Acidic residues" evidence="2">
    <location>
        <begin position="821"/>
        <end position="836"/>
    </location>
</feature>
<dbReference type="OrthoDB" id="2136082at2759"/>
<dbReference type="SMART" id="SM00015">
    <property type="entry name" value="IQ"/>
    <property type="match status" value="2"/>
</dbReference>
<evidence type="ECO:0000256" key="2">
    <source>
        <dbReference type="SAM" id="MobiDB-lite"/>
    </source>
</evidence>
<dbReference type="InterPro" id="IPR000048">
    <property type="entry name" value="IQ_motif_EF-hand-BS"/>
</dbReference>
<feature type="compositionally biased region" description="Basic and acidic residues" evidence="2">
    <location>
        <begin position="705"/>
        <end position="733"/>
    </location>
</feature>
<protein>
    <submittedName>
        <fullName evidence="3">Uncharacterized protein</fullName>
    </submittedName>
</protein>
<feature type="region of interest" description="Disordered" evidence="2">
    <location>
        <begin position="443"/>
        <end position="549"/>
    </location>
</feature>
<sequence>MDAVERASIGSVISLRSVSDAPEPIRQKNRPKSAIKSSKKATGSPYGTPSKKKNPTSTKKSGREMLVTAIQSGNGLSSEGKMTNTWMNGRPNTKNRTTASEYLLEQLTANSAFSSTRAASASSTARAGGKGPVYKDPEAYYDEIQSLKRTLKGVQTENALLKAKNGRLSDEILSKSKKIEELLSPETQNNDLRRTITSKSGTTSEVVMSLKRKIYKLEENLRSKENETRKMKTEMKVTNMEEMKYENMLCHNEIVRLSQMVEELKNKDQNMISDQAIQDAMRGGNNNKTQVLLKRLTEDNRNLVLENKSLKNDLMKLTTQTDETNINVQKDYEDMNRAELLQKITNLEQKVKEEESRDSSVKQEKVDKNIDDAKVDPEVIDDRCIELKGPLPQQLKQLRARERELLSDVEKLETTVKKLKEDRSHYRKMTDDYRKQLDDLIATSKNSSATNTKKETGNDSDTGSLKNEKPTPKARKRTTSNGSQKNSSSPNKTNDENMTTPRKDERKSRTSSARSLREEKKASSTTTTANIIRQSNDEKHEHDEEEDEYENAIISIQSSWRGHNARRGYLNTIPRNDISMTSRDQDIDQTDEDVSLIQSTFRAHVQRSRVLKKAESQRKNSVNQRRQAKTDDFESGNDSDSDDDDVVIGSSASLSRYRGNNPPTPTKRQSKSRDPTIYKDPEVSGEWYQNKNKGRSRDNMSQFMHENEAEDERRRKVDDIRKNSRHRYEDSSLKKLKSSSSPWQQKPSANQIEESDEEDNRAPFTKKSSSNRKEDAMKKGINKKWSNSASNKGSNSKQHNEENFRRQVQMRQTKELLTAFDEGDGDDDESDDDDDLIMSPSIPRSKNQQKMMMKKKSLLDDELF</sequence>
<feature type="region of interest" description="Disordered" evidence="2">
    <location>
        <begin position="608"/>
        <end position="864"/>
    </location>
</feature>
<feature type="compositionally biased region" description="Basic and acidic residues" evidence="2">
    <location>
        <begin position="671"/>
        <end position="682"/>
    </location>
</feature>
<feature type="compositionally biased region" description="Basic residues" evidence="2">
    <location>
        <begin position="27"/>
        <end position="39"/>
    </location>
</feature>
<name>A0A7M5WT97_9CNID</name>
<reference evidence="3" key="1">
    <citation type="submission" date="2021-01" db="UniProtKB">
        <authorList>
            <consortium name="EnsemblMetazoa"/>
        </authorList>
    </citation>
    <scope>IDENTIFICATION</scope>
</reference>
<evidence type="ECO:0000313" key="3">
    <source>
        <dbReference type="EnsemblMetazoa" id="CLYHEMP012807.1"/>
    </source>
</evidence>
<dbReference type="AlphaFoldDB" id="A0A7M5WT97"/>
<feature type="compositionally biased region" description="Low complexity" evidence="2">
    <location>
        <begin position="738"/>
        <end position="748"/>
    </location>
</feature>
<feature type="compositionally biased region" description="Acidic residues" evidence="2">
    <location>
        <begin position="633"/>
        <end position="646"/>
    </location>
</feature>
<dbReference type="Gene3D" id="1.20.5.190">
    <property type="match status" value="1"/>
</dbReference>
<feature type="compositionally biased region" description="Polar residues" evidence="2">
    <location>
        <begin position="523"/>
        <end position="534"/>
    </location>
</feature>
<feature type="region of interest" description="Disordered" evidence="2">
    <location>
        <begin position="74"/>
        <end position="93"/>
    </location>
</feature>
<dbReference type="EnsemblMetazoa" id="CLYHEMT012807.1">
    <property type="protein sequence ID" value="CLYHEMP012807.1"/>
    <property type="gene ID" value="CLYHEMG012807"/>
</dbReference>
<dbReference type="PROSITE" id="PS50096">
    <property type="entry name" value="IQ"/>
    <property type="match status" value="2"/>
</dbReference>
<dbReference type="Proteomes" id="UP000594262">
    <property type="component" value="Unplaced"/>
</dbReference>
<keyword evidence="4" id="KW-1185">Reference proteome</keyword>